<dbReference type="PROSITE" id="PS00028">
    <property type="entry name" value="ZINC_FINGER_C2H2_1"/>
    <property type="match status" value="1"/>
</dbReference>
<evidence type="ECO:0000259" key="6">
    <source>
        <dbReference type="PROSITE" id="PS50157"/>
    </source>
</evidence>
<keyword evidence="1" id="KW-0479">Metal-binding</keyword>
<dbReference type="SMART" id="SM00355">
    <property type="entry name" value="ZnF_C2H2"/>
    <property type="match status" value="2"/>
</dbReference>
<feature type="region of interest" description="Disordered" evidence="5">
    <location>
        <begin position="198"/>
        <end position="242"/>
    </location>
</feature>
<feature type="region of interest" description="Disordered" evidence="5">
    <location>
        <begin position="279"/>
        <end position="300"/>
    </location>
</feature>
<dbReference type="PROSITE" id="PS50157">
    <property type="entry name" value="ZINC_FINGER_C2H2_2"/>
    <property type="match status" value="2"/>
</dbReference>
<reference evidence="7 8" key="1">
    <citation type="submission" date="2024-02" db="EMBL/GenBank/DDBJ databases">
        <title>De novo assembly and annotation of 12 fungi associated with fruit tree decline syndrome in Ontario, Canada.</title>
        <authorList>
            <person name="Sulman M."/>
            <person name="Ellouze W."/>
            <person name="Ilyukhin E."/>
        </authorList>
    </citation>
    <scope>NUCLEOTIDE SEQUENCE [LARGE SCALE GENOMIC DNA]</scope>
    <source>
        <strain evidence="7 8">M1-105</strain>
    </source>
</reference>
<protein>
    <recommendedName>
        <fullName evidence="6">C2H2-type domain-containing protein</fullName>
    </recommendedName>
</protein>
<dbReference type="Pfam" id="PF00096">
    <property type="entry name" value="zf-C2H2"/>
    <property type="match status" value="1"/>
</dbReference>
<evidence type="ECO:0000256" key="2">
    <source>
        <dbReference type="ARBA" id="ARBA00022771"/>
    </source>
</evidence>
<dbReference type="EMBL" id="JAJVDC020000106">
    <property type="protein sequence ID" value="KAL1624388.1"/>
    <property type="molecule type" value="Genomic_DNA"/>
</dbReference>
<gene>
    <name evidence="7" type="ORF">SLS56_007792</name>
</gene>
<accession>A0ABR3SLW9</accession>
<feature type="domain" description="C2H2-type" evidence="6">
    <location>
        <begin position="186"/>
        <end position="213"/>
    </location>
</feature>
<evidence type="ECO:0000256" key="4">
    <source>
        <dbReference type="PROSITE-ProRule" id="PRU00042"/>
    </source>
</evidence>
<organism evidence="7 8">
    <name type="scientific">Neofusicoccum ribis</name>
    <dbReference type="NCBI Taxonomy" id="45134"/>
    <lineage>
        <taxon>Eukaryota</taxon>
        <taxon>Fungi</taxon>
        <taxon>Dikarya</taxon>
        <taxon>Ascomycota</taxon>
        <taxon>Pezizomycotina</taxon>
        <taxon>Dothideomycetes</taxon>
        <taxon>Dothideomycetes incertae sedis</taxon>
        <taxon>Botryosphaeriales</taxon>
        <taxon>Botryosphaeriaceae</taxon>
        <taxon>Neofusicoccum</taxon>
    </lineage>
</organism>
<dbReference type="SUPFAM" id="SSF57667">
    <property type="entry name" value="beta-beta-alpha zinc fingers"/>
    <property type="match status" value="1"/>
</dbReference>
<feature type="compositionally biased region" description="Polar residues" evidence="5">
    <location>
        <begin position="36"/>
        <end position="62"/>
    </location>
</feature>
<dbReference type="Gene3D" id="3.30.160.60">
    <property type="entry name" value="Classic Zinc Finger"/>
    <property type="match status" value="1"/>
</dbReference>
<feature type="region of interest" description="Disordered" evidence="5">
    <location>
        <begin position="1"/>
        <end position="87"/>
    </location>
</feature>
<keyword evidence="8" id="KW-1185">Reference proteome</keyword>
<evidence type="ECO:0000256" key="1">
    <source>
        <dbReference type="ARBA" id="ARBA00022723"/>
    </source>
</evidence>
<dbReference type="InterPro" id="IPR013087">
    <property type="entry name" value="Znf_C2H2_type"/>
</dbReference>
<comment type="caution">
    <text evidence="7">The sequence shown here is derived from an EMBL/GenBank/DDBJ whole genome shotgun (WGS) entry which is preliminary data.</text>
</comment>
<feature type="domain" description="C2H2-type" evidence="6">
    <location>
        <begin position="153"/>
        <end position="185"/>
    </location>
</feature>
<dbReference type="PANTHER" id="PTHR23235:SF120">
    <property type="entry name" value="KRUPPEL-LIKE FACTOR 15"/>
    <property type="match status" value="1"/>
</dbReference>
<sequence length="320" mass="35480">MDGKDSVGRRISLLNEESSAPAPANRLPSLEPGLRSRTSSYTSSPCLSPQTPQLLRSDSTDSAAMDTPSPTTPDYFEDEEQPTNVPAMPYFIGMPQQHQMKPEQQQHMIPAYPAMVPQQQYSHPQSHQVFVRAPGMERQQMPPAQPKSKKNQYPCPLAMQFNCKDFFTTSGHAARHAKKHTGKKDAVCPDCRKAFTRKDNMEQHRRTHQNGRNARNASKENDDGRVKKAKTTSRPKPSPLQAAQIHSQLAMVDPSLPVSPASSYGGAVQPVHEYITSPFSDHNMSYPPPENYQLNPATPSSTYGLETLALACGEKRRSDA</sequence>
<dbReference type="InterPro" id="IPR036236">
    <property type="entry name" value="Znf_C2H2_sf"/>
</dbReference>
<evidence type="ECO:0000256" key="5">
    <source>
        <dbReference type="SAM" id="MobiDB-lite"/>
    </source>
</evidence>
<feature type="compositionally biased region" description="Basic and acidic residues" evidence="5">
    <location>
        <begin position="217"/>
        <end position="226"/>
    </location>
</feature>
<evidence type="ECO:0000313" key="7">
    <source>
        <dbReference type="EMBL" id="KAL1624388.1"/>
    </source>
</evidence>
<evidence type="ECO:0000256" key="3">
    <source>
        <dbReference type="ARBA" id="ARBA00022833"/>
    </source>
</evidence>
<evidence type="ECO:0000313" key="8">
    <source>
        <dbReference type="Proteomes" id="UP001521116"/>
    </source>
</evidence>
<name>A0ABR3SLW9_9PEZI</name>
<dbReference type="PANTHER" id="PTHR23235">
    <property type="entry name" value="KRUEPPEL-LIKE TRANSCRIPTION FACTOR"/>
    <property type="match status" value="1"/>
</dbReference>
<keyword evidence="3" id="KW-0862">Zinc</keyword>
<proteinExistence type="predicted"/>
<dbReference type="Proteomes" id="UP001521116">
    <property type="component" value="Unassembled WGS sequence"/>
</dbReference>
<keyword evidence="2 4" id="KW-0863">Zinc-finger</keyword>